<dbReference type="RefSeq" id="WP_382341250.1">
    <property type="nucleotide sequence ID" value="NZ_JBHSAB010000004.1"/>
</dbReference>
<accession>A0ABV8CDZ8</accession>
<keyword evidence="2" id="KW-1185">Reference proteome</keyword>
<proteinExistence type="predicted"/>
<name>A0ABV8CDZ8_9GAMM</name>
<dbReference type="EMBL" id="JBHSAB010000004">
    <property type="protein sequence ID" value="MFC3908191.1"/>
    <property type="molecule type" value="Genomic_DNA"/>
</dbReference>
<reference evidence="2" key="1">
    <citation type="journal article" date="2019" name="Int. J. Syst. Evol. Microbiol.">
        <title>The Global Catalogue of Microorganisms (GCM) 10K type strain sequencing project: providing services to taxonomists for standard genome sequencing and annotation.</title>
        <authorList>
            <consortium name="The Broad Institute Genomics Platform"/>
            <consortium name="The Broad Institute Genome Sequencing Center for Infectious Disease"/>
            <person name="Wu L."/>
            <person name="Ma J."/>
        </authorList>
    </citation>
    <scope>NUCLEOTIDE SEQUENCE [LARGE SCALE GENOMIC DNA]</scope>
    <source>
        <strain evidence="2">CCUG 59858</strain>
    </source>
</reference>
<gene>
    <name evidence="1" type="ORF">ACFORL_03770</name>
</gene>
<evidence type="ECO:0000313" key="2">
    <source>
        <dbReference type="Proteomes" id="UP001595758"/>
    </source>
</evidence>
<organism evidence="1 2">
    <name type="scientific">Legionella dresdenensis</name>
    <dbReference type="NCBI Taxonomy" id="450200"/>
    <lineage>
        <taxon>Bacteria</taxon>
        <taxon>Pseudomonadati</taxon>
        <taxon>Pseudomonadota</taxon>
        <taxon>Gammaproteobacteria</taxon>
        <taxon>Legionellales</taxon>
        <taxon>Legionellaceae</taxon>
        <taxon>Legionella</taxon>
    </lineage>
</organism>
<protein>
    <submittedName>
        <fullName evidence="1">Uncharacterized protein</fullName>
    </submittedName>
</protein>
<evidence type="ECO:0000313" key="1">
    <source>
        <dbReference type="EMBL" id="MFC3908191.1"/>
    </source>
</evidence>
<comment type="caution">
    <text evidence="1">The sequence shown here is derived from an EMBL/GenBank/DDBJ whole genome shotgun (WGS) entry which is preliminary data.</text>
</comment>
<sequence>MFYSVHGDPEYFSRFFNAPWLAADNSSNPTTRDDVVRDISRTPFFGTAREWQYFYDTWLDPEHTTYENYLQGNMDAANLLLLVGKDYMPLCRQDEEQENASTQVTRIRAAYVDRNNVLSGLSISYRQDNPHEWVIAVIKNGNGPYSSRQFYLISSVNLSPFIAQDYASEVKIINDLQQSELANAIENEGLSGFLQTIFVNSKINLQANNIGLLEQTIARGRSYKPNDQLLEKFRLQPELFFNNSALQYLQQFKASCMPEQILECLDEDSKLYHRLMHQLANVSDELPGYELASLTVKLDQCGLYHLFNKVWENLQMVPFIKSRWLGGSLTLDTKRLTDSSYITVLEYLLSNDLPADYLNLPPYFCQLIEHILKLPVAAKPAFQRYFNHMLPLLLDCVVNKKNFEACETAITHQADLVIHLNEQEIKSSLQIKNWLYNYLIAVEKAASTCRNMQFNPDQIKVHTAITAIIREPQQLQAYYQQIPGLSAEISADLSNTLQYISRLSLAVDKQTLAAFAWQSLVTRDIDKKRASELAGYKQFRQLKKRIELINMIRGLGIADNDITALLLAPDAKGSFFYKAVERLEKGCTAIKTRLIRKNAAGKLESIHEAEPEYRRAMIKLLYNAALNPHSEDALVKAIKAAERPLLARLEIDRCPEIRKILRAIVNAITLTFGLLVAEAPNLMHKWHTGDLLFFSRPVSACQLKVMDRELTSLMVAAQA</sequence>
<dbReference type="Proteomes" id="UP001595758">
    <property type="component" value="Unassembled WGS sequence"/>
</dbReference>